<reference evidence="2 3" key="1">
    <citation type="journal article" date="2014" name="PLoS ONE">
        <title>De novo Genome Assembly of the Fungal Plant Pathogen Pyrenophora semeniperda.</title>
        <authorList>
            <person name="Soliai M.M."/>
            <person name="Meyer S.E."/>
            <person name="Udall J.A."/>
            <person name="Elzinga D.E."/>
            <person name="Hermansen R.A."/>
            <person name="Bodily P.M."/>
            <person name="Hart A.A."/>
            <person name="Coleman C.E."/>
        </authorList>
    </citation>
    <scope>NUCLEOTIDE SEQUENCE [LARGE SCALE GENOMIC DNA]</scope>
    <source>
        <strain evidence="2 3">CCB06</strain>
        <tissue evidence="2">Mycelium</tissue>
    </source>
</reference>
<proteinExistence type="predicted"/>
<organism evidence="2 3">
    <name type="scientific">Pyrenophora seminiperda CCB06</name>
    <dbReference type="NCBI Taxonomy" id="1302712"/>
    <lineage>
        <taxon>Eukaryota</taxon>
        <taxon>Fungi</taxon>
        <taxon>Dikarya</taxon>
        <taxon>Ascomycota</taxon>
        <taxon>Pezizomycotina</taxon>
        <taxon>Dothideomycetes</taxon>
        <taxon>Pleosporomycetidae</taxon>
        <taxon>Pleosporales</taxon>
        <taxon>Pleosporineae</taxon>
        <taxon>Pleosporaceae</taxon>
        <taxon>Pyrenophora</taxon>
    </lineage>
</organism>
<keyword evidence="3" id="KW-1185">Reference proteome</keyword>
<dbReference type="OrthoDB" id="18595at2759"/>
<name>A0A3M7M323_9PLEO</name>
<feature type="transmembrane region" description="Helical" evidence="1">
    <location>
        <begin position="18"/>
        <end position="36"/>
    </location>
</feature>
<dbReference type="Proteomes" id="UP000265663">
    <property type="component" value="Unassembled WGS sequence"/>
</dbReference>
<dbReference type="EMBL" id="KE747817">
    <property type="protein sequence ID" value="RMZ68799.1"/>
    <property type="molecule type" value="Genomic_DNA"/>
</dbReference>
<dbReference type="AlphaFoldDB" id="A0A3M7M323"/>
<keyword evidence="1" id="KW-0812">Transmembrane</keyword>
<feature type="transmembrane region" description="Helical" evidence="1">
    <location>
        <begin position="142"/>
        <end position="159"/>
    </location>
</feature>
<gene>
    <name evidence="2" type="ORF">GMOD_00002651</name>
</gene>
<sequence length="174" mass="19842">MELPGYNTLTYYATPPHSYIGTTIFLSYILAALYSTSKITFSLHKQYTSLFHTPTPDNSNGNLKAAKAARARHIKIYAFLASISFATLSYHMLMFLITHYLEWSGARNLSVNDVTVEKLKRWMVASTLFHDFAQDLVKDASNAVWTQAAILGTWFWNIYMGQKGKERGVIHGYW</sequence>
<keyword evidence="1" id="KW-1133">Transmembrane helix</keyword>
<accession>A0A3M7M323</accession>
<evidence type="ECO:0000313" key="3">
    <source>
        <dbReference type="Proteomes" id="UP000265663"/>
    </source>
</evidence>
<evidence type="ECO:0000256" key="1">
    <source>
        <dbReference type="SAM" id="Phobius"/>
    </source>
</evidence>
<feature type="transmembrane region" description="Helical" evidence="1">
    <location>
        <begin position="76"/>
        <end position="101"/>
    </location>
</feature>
<keyword evidence="1" id="KW-0472">Membrane</keyword>
<evidence type="ECO:0000313" key="2">
    <source>
        <dbReference type="EMBL" id="RMZ68799.1"/>
    </source>
</evidence>
<protein>
    <submittedName>
        <fullName evidence="2">Uncharacterized protein</fullName>
    </submittedName>
</protein>